<dbReference type="GO" id="GO:0005829">
    <property type="term" value="C:cytosol"/>
    <property type="evidence" value="ECO:0007669"/>
    <property type="project" value="TreeGrafter"/>
</dbReference>
<dbReference type="NCBIfam" id="NF045515">
    <property type="entry name" value="Glp_gephyrin"/>
    <property type="match status" value="1"/>
</dbReference>
<dbReference type="Gene3D" id="2.170.190.11">
    <property type="entry name" value="Molybdopterin biosynthesis moea protein, domain 3"/>
    <property type="match status" value="1"/>
</dbReference>
<evidence type="ECO:0000256" key="4">
    <source>
        <dbReference type="ARBA" id="ARBA00022505"/>
    </source>
</evidence>
<dbReference type="InterPro" id="IPR005111">
    <property type="entry name" value="MoeA_C_domain_IV"/>
</dbReference>
<dbReference type="UniPathway" id="UPA00344"/>
<keyword evidence="5 7" id="KW-0501">Molybdenum cofactor biosynthesis</keyword>
<dbReference type="Pfam" id="PF00994">
    <property type="entry name" value="MoCF_biosynth"/>
    <property type="match status" value="1"/>
</dbReference>
<dbReference type="Gene3D" id="2.40.340.10">
    <property type="entry name" value="MoeA, C-terminal, domain IV"/>
    <property type="match status" value="1"/>
</dbReference>
<reference evidence="11 12" key="2">
    <citation type="submission" date="2016-09" db="EMBL/GenBank/DDBJ databases">
        <authorList>
            <person name="Laine KS P."/>
        </authorList>
    </citation>
    <scope>NUCLEOTIDE SEQUENCE [LARGE SCALE GENOMIC DNA]</scope>
    <source>
        <strain evidence="11">PFRJS-23</strain>
    </source>
</reference>
<dbReference type="PANTHER" id="PTHR10192:SF5">
    <property type="entry name" value="GEPHYRIN"/>
    <property type="match status" value="1"/>
</dbReference>
<dbReference type="CDD" id="cd00887">
    <property type="entry name" value="MoeA"/>
    <property type="match status" value="1"/>
</dbReference>
<dbReference type="InterPro" id="IPR036425">
    <property type="entry name" value="MoaB/Mog-like_dom_sf"/>
</dbReference>
<dbReference type="GO" id="GO:0061599">
    <property type="term" value="F:molybdopterin molybdotransferase activity"/>
    <property type="evidence" value="ECO:0007669"/>
    <property type="project" value="UniProtKB-UniRule"/>
</dbReference>
<dbReference type="Pfam" id="PF03453">
    <property type="entry name" value="MoeA_N"/>
    <property type="match status" value="1"/>
</dbReference>
<keyword evidence="7" id="KW-0460">Magnesium</keyword>
<reference evidence="10" key="1">
    <citation type="submission" date="2016-05" db="EMBL/GenBank/DDBJ databases">
        <authorList>
            <person name="Lavstsen T."/>
            <person name="Jespersen J.S."/>
        </authorList>
    </citation>
    <scope>NUCLEOTIDE SEQUENCE</scope>
    <source>
        <strain evidence="10">PFRJS10</strain>
    </source>
</reference>
<protein>
    <recommendedName>
        <fullName evidence="7">Molybdopterin molybdenumtransferase</fullName>
        <ecNumber evidence="7">2.10.1.1</ecNumber>
    </recommendedName>
</protein>
<dbReference type="Gene3D" id="3.90.105.10">
    <property type="entry name" value="Molybdopterin biosynthesis moea protein, domain 2"/>
    <property type="match status" value="1"/>
</dbReference>
<proteinExistence type="inferred from homology"/>
<dbReference type="GO" id="GO:0046872">
    <property type="term" value="F:metal ion binding"/>
    <property type="evidence" value="ECO:0007669"/>
    <property type="project" value="UniProtKB-UniRule"/>
</dbReference>
<dbReference type="Pfam" id="PF03454">
    <property type="entry name" value="MoeA_C"/>
    <property type="match status" value="1"/>
</dbReference>
<dbReference type="RefSeq" id="WP_231994190.1">
    <property type="nucleotide sequence ID" value="NZ_CP018002.1"/>
</dbReference>
<gene>
    <name evidence="10" type="ORF">PFR_JS10_216</name>
    <name evidence="11" type="ORF">PFR_JS23_2038</name>
</gene>
<keyword evidence="7" id="KW-0479">Metal-binding</keyword>
<dbReference type="SUPFAM" id="SSF63882">
    <property type="entry name" value="MoeA N-terminal region -like"/>
    <property type="match status" value="1"/>
</dbReference>
<evidence type="ECO:0000256" key="8">
    <source>
        <dbReference type="SAM" id="MobiDB-lite"/>
    </source>
</evidence>
<dbReference type="EC" id="2.10.1.1" evidence="7"/>
<comment type="catalytic activity">
    <reaction evidence="6">
        <text>adenylyl-molybdopterin + molybdate = Mo-molybdopterin + AMP + H(+)</text>
        <dbReference type="Rhea" id="RHEA:35047"/>
        <dbReference type="ChEBI" id="CHEBI:15378"/>
        <dbReference type="ChEBI" id="CHEBI:36264"/>
        <dbReference type="ChEBI" id="CHEBI:62727"/>
        <dbReference type="ChEBI" id="CHEBI:71302"/>
        <dbReference type="ChEBI" id="CHEBI:456215"/>
        <dbReference type="EC" id="2.10.1.1"/>
    </reaction>
</comment>
<sequence>MSTSPGSSAPDHGPRAGGESLRANEPLAGHEPLTVGGPLTAHKPLTGHEPLTVNEHRALVDALAAPLAPLTLPLLGDDPATQPTGVGSRSSAQTGGTAEPRPDKGFPAPGRPARDCLGAVLARDMDARLAVPPFTNSAMDGFAVRFADVTPGTPLPVAGDIPAGDTSPHELVAGTAWRIMTGAPLPAGADTVVKVEHTDHAPGVRRPPASVTITELPRRGANIRQAGEDVAVGTPVLAAGTLLDATALAAAASVGYRELAVHPRPRVGIVTTGAELVGAGDELAAGQVPDSNSVLLRGLVRGAGADVAAVVRTDDDPQHLREALAGWHDVDLVLTAGGISAGAYEVVRQVLEPMGVRFHHVAQQPGGPQGVGTLGVAEGRVPVLCLPGNPVRVFVSFHVYAAGLIAVLAGRATTTAPRTVDVSAGEGWSSPPAKTQFIPLRLASDGAVHPIHRLGSGSHLVASLPLADGLGVVPAGVGRVAPDDRLQFIDTRAGTPLSARRSSEDFHE</sequence>
<dbReference type="FunFam" id="2.170.190.11:FF:000001">
    <property type="entry name" value="Molybdopterin molybdenumtransferase"/>
    <property type="match status" value="1"/>
</dbReference>
<evidence type="ECO:0000256" key="1">
    <source>
        <dbReference type="ARBA" id="ARBA00002901"/>
    </source>
</evidence>
<comment type="function">
    <text evidence="1 7">Catalyzes the insertion of molybdate into adenylated molybdopterin with the concomitant release of AMP.</text>
</comment>
<evidence type="ECO:0000256" key="5">
    <source>
        <dbReference type="ARBA" id="ARBA00023150"/>
    </source>
</evidence>
<dbReference type="Gene3D" id="3.40.980.10">
    <property type="entry name" value="MoaB/Mog-like domain"/>
    <property type="match status" value="1"/>
</dbReference>
<feature type="region of interest" description="Disordered" evidence="8">
    <location>
        <begin position="74"/>
        <end position="112"/>
    </location>
</feature>
<dbReference type="InterPro" id="IPR001453">
    <property type="entry name" value="MoaB/Mog_dom"/>
</dbReference>
<dbReference type="SUPFAM" id="SSF63867">
    <property type="entry name" value="MoeA C-terminal domain-like"/>
    <property type="match status" value="1"/>
</dbReference>
<accession>A0A2C6YG86</accession>
<evidence type="ECO:0000256" key="7">
    <source>
        <dbReference type="RuleBase" id="RU365090"/>
    </source>
</evidence>
<evidence type="ECO:0000256" key="2">
    <source>
        <dbReference type="ARBA" id="ARBA00005046"/>
    </source>
</evidence>
<organism evidence="10">
    <name type="scientific">Propionibacterium freudenreichii</name>
    <dbReference type="NCBI Taxonomy" id="1744"/>
    <lineage>
        <taxon>Bacteria</taxon>
        <taxon>Bacillati</taxon>
        <taxon>Actinomycetota</taxon>
        <taxon>Actinomycetes</taxon>
        <taxon>Propionibacteriales</taxon>
        <taxon>Propionibacteriaceae</taxon>
        <taxon>Propionibacterium</taxon>
    </lineage>
</organism>
<feature type="compositionally biased region" description="Polar residues" evidence="8">
    <location>
        <begin position="81"/>
        <end position="96"/>
    </location>
</feature>
<evidence type="ECO:0000256" key="3">
    <source>
        <dbReference type="ARBA" id="ARBA00010763"/>
    </source>
</evidence>
<feature type="domain" description="MoaB/Mog" evidence="9">
    <location>
        <begin position="268"/>
        <end position="407"/>
    </location>
</feature>
<dbReference type="InterPro" id="IPR036688">
    <property type="entry name" value="MoeA_C_domain_IV_sf"/>
</dbReference>
<dbReference type="Proteomes" id="UP000250080">
    <property type="component" value="Chromosome I"/>
</dbReference>
<comment type="cofactor">
    <cofactor evidence="7">
        <name>Mg(2+)</name>
        <dbReference type="ChEBI" id="CHEBI:18420"/>
    </cofactor>
</comment>
<feature type="region of interest" description="Disordered" evidence="8">
    <location>
        <begin position="1"/>
        <end position="50"/>
    </location>
</feature>
<evidence type="ECO:0000313" key="12">
    <source>
        <dbReference type="Proteomes" id="UP000250080"/>
    </source>
</evidence>
<comment type="pathway">
    <text evidence="2 7">Cofactor biosynthesis; molybdopterin biosynthesis.</text>
</comment>
<keyword evidence="4 7" id="KW-0500">Molybdenum</keyword>
<dbReference type="SMART" id="SM00852">
    <property type="entry name" value="MoCF_biosynth"/>
    <property type="match status" value="1"/>
</dbReference>
<dbReference type="InterPro" id="IPR036135">
    <property type="entry name" value="MoeA_linker/N_sf"/>
</dbReference>
<evidence type="ECO:0000313" key="10">
    <source>
        <dbReference type="EMBL" id="SBN37859.1"/>
    </source>
</evidence>
<dbReference type="SUPFAM" id="SSF53218">
    <property type="entry name" value="Molybdenum cofactor biosynthesis proteins"/>
    <property type="match status" value="1"/>
</dbReference>
<dbReference type="PANTHER" id="PTHR10192">
    <property type="entry name" value="MOLYBDOPTERIN BIOSYNTHESIS PROTEIN"/>
    <property type="match status" value="1"/>
</dbReference>
<dbReference type="EMBL" id="LT576035">
    <property type="protein sequence ID" value="SBN37859.1"/>
    <property type="molecule type" value="Genomic_DNA"/>
</dbReference>
<dbReference type="GO" id="GO:0006777">
    <property type="term" value="P:Mo-molybdopterin cofactor biosynthetic process"/>
    <property type="evidence" value="ECO:0007669"/>
    <property type="project" value="UniProtKB-UniRule"/>
</dbReference>
<dbReference type="InterPro" id="IPR005110">
    <property type="entry name" value="MoeA_linker/N"/>
</dbReference>
<comment type="similarity">
    <text evidence="3 7">Belongs to the MoeA family.</text>
</comment>
<keyword evidence="7" id="KW-0808">Transferase</keyword>
<evidence type="ECO:0000313" key="11">
    <source>
        <dbReference type="EMBL" id="SCQ81800.1"/>
    </source>
</evidence>
<dbReference type="AlphaFoldDB" id="A0A2C6YG86"/>
<dbReference type="InterPro" id="IPR038987">
    <property type="entry name" value="MoeA-like"/>
</dbReference>
<dbReference type="EMBL" id="LT618793">
    <property type="protein sequence ID" value="SCQ81800.1"/>
    <property type="molecule type" value="Genomic_DNA"/>
</dbReference>
<name>A0A2C6YG86_9ACTN</name>
<evidence type="ECO:0000256" key="6">
    <source>
        <dbReference type="ARBA" id="ARBA00047317"/>
    </source>
</evidence>
<evidence type="ECO:0000259" key="9">
    <source>
        <dbReference type="SMART" id="SM00852"/>
    </source>
</evidence>